<keyword evidence="1" id="KW-0560">Oxidoreductase</keyword>
<dbReference type="Gene3D" id="2.60.120.330">
    <property type="entry name" value="B-lactam Antibiotic, Isopenicillin N Synthase, Chain"/>
    <property type="match status" value="1"/>
</dbReference>
<dbReference type="AlphaFoldDB" id="A0A8H3HDT3"/>
<evidence type="ECO:0000313" key="4">
    <source>
        <dbReference type="Proteomes" id="UP000663861"/>
    </source>
</evidence>
<comment type="similarity">
    <text evidence="1">Belongs to the iron/ascorbate-dependent oxidoreductase family.</text>
</comment>
<keyword evidence="1" id="KW-0479">Metal-binding</keyword>
<dbReference type="Pfam" id="PF03171">
    <property type="entry name" value="2OG-FeII_Oxy"/>
    <property type="match status" value="1"/>
</dbReference>
<dbReference type="GO" id="GO:0046872">
    <property type="term" value="F:metal ion binding"/>
    <property type="evidence" value="ECO:0007669"/>
    <property type="project" value="UniProtKB-KW"/>
</dbReference>
<accession>A0A8H3HDT3</accession>
<keyword evidence="1" id="KW-0408">Iron</keyword>
<reference evidence="3" key="1">
    <citation type="submission" date="2021-01" db="EMBL/GenBank/DDBJ databases">
        <authorList>
            <person name="Kaushik A."/>
        </authorList>
    </citation>
    <scope>NUCLEOTIDE SEQUENCE</scope>
    <source>
        <strain evidence="3">AG4-RS23</strain>
    </source>
</reference>
<dbReference type="InterPro" id="IPR027443">
    <property type="entry name" value="IPNS-like_sf"/>
</dbReference>
<protein>
    <recommendedName>
        <fullName evidence="2">Fe2OG dioxygenase domain-containing protein</fullName>
    </recommendedName>
</protein>
<dbReference type="PROSITE" id="PS51471">
    <property type="entry name" value="FE2OG_OXY"/>
    <property type="match status" value="1"/>
</dbReference>
<dbReference type="Pfam" id="PF14226">
    <property type="entry name" value="DIOX_N"/>
    <property type="match status" value="1"/>
</dbReference>
<dbReference type="InterPro" id="IPR050231">
    <property type="entry name" value="Iron_ascorbate_oxido_reductase"/>
</dbReference>
<dbReference type="PRINTS" id="PR00682">
    <property type="entry name" value="IPNSYNTHASE"/>
</dbReference>
<dbReference type="Proteomes" id="UP000663861">
    <property type="component" value="Unassembled WGS sequence"/>
</dbReference>
<dbReference type="InterPro" id="IPR005123">
    <property type="entry name" value="Oxoglu/Fe-dep_dioxygenase_dom"/>
</dbReference>
<dbReference type="GO" id="GO:0016491">
    <property type="term" value="F:oxidoreductase activity"/>
    <property type="evidence" value="ECO:0007669"/>
    <property type="project" value="UniProtKB-KW"/>
</dbReference>
<evidence type="ECO:0000313" key="3">
    <source>
        <dbReference type="EMBL" id="CAE6499739.1"/>
    </source>
</evidence>
<dbReference type="InterPro" id="IPR026992">
    <property type="entry name" value="DIOX_N"/>
</dbReference>
<comment type="caution">
    <text evidence="3">The sequence shown here is derived from an EMBL/GenBank/DDBJ whole genome shotgun (WGS) entry which is preliminary data.</text>
</comment>
<dbReference type="SUPFAM" id="SSF51197">
    <property type="entry name" value="Clavaminate synthase-like"/>
    <property type="match status" value="1"/>
</dbReference>
<name>A0A8H3HDT3_9AGAM</name>
<gene>
    <name evidence="3" type="ORF">RDB_LOCUS121033</name>
</gene>
<organism evidence="3 4">
    <name type="scientific">Rhizoctonia solani</name>
    <dbReference type="NCBI Taxonomy" id="456999"/>
    <lineage>
        <taxon>Eukaryota</taxon>
        <taxon>Fungi</taxon>
        <taxon>Dikarya</taxon>
        <taxon>Basidiomycota</taxon>
        <taxon>Agaricomycotina</taxon>
        <taxon>Agaricomycetes</taxon>
        <taxon>Cantharellales</taxon>
        <taxon>Ceratobasidiaceae</taxon>
        <taxon>Rhizoctonia</taxon>
    </lineage>
</organism>
<dbReference type="PANTHER" id="PTHR47990">
    <property type="entry name" value="2-OXOGLUTARATE (2OG) AND FE(II)-DEPENDENT OXYGENASE SUPERFAMILY PROTEIN-RELATED"/>
    <property type="match status" value="1"/>
</dbReference>
<evidence type="ECO:0000256" key="1">
    <source>
        <dbReference type="RuleBase" id="RU003682"/>
    </source>
</evidence>
<sequence length="339" mass="38244">MTAVDLILLADQSVRPFESIPVIDVSGLSGDAKNKARIASEIREACIHVGFFYVKNHGIDEAMIASTVDAARRFFELPLEEKMKLDAQQTSHLRGYYPPGQRRLSRESFEIGPDVDASPNIPMSGRNLWPSANVIQDFEEPVSKYYYEVTGFALKLFSAFALALNLPEDYFADKVRQYLGESTNYLLVVPSGQVQNGAATMRLAHYAPQTTVVGEQEPGIIEHTEYCFTILWQDEHRALQVKNTSGEWIDAHPIPGTFIINIADQLTRMTNGIFKSTIHRVIHTSGGHRYSMPLFFGIDYNTNLEVLPSCVSMSRPTRYEPILVGEYIKRRKTKAYDIK</sequence>
<dbReference type="InterPro" id="IPR044861">
    <property type="entry name" value="IPNS-like_FE2OG_OXY"/>
</dbReference>
<feature type="domain" description="Fe2OG dioxygenase" evidence="2">
    <location>
        <begin position="197"/>
        <end position="298"/>
    </location>
</feature>
<proteinExistence type="inferred from homology"/>
<dbReference type="EMBL" id="CAJMWY010003170">
    <property type="protein sequence ID" value="CAE6499739.1"/>
    <property type="molecule type" value="Genomic_DNA"/>
</dbReference>
<evidence type="ECO:0000259" key="2">
    <source>
        <dbReference type="PROSITE" id="PS51471"/>
    </source>
</evidence>